<accession>A8ZNP5</accession>
<reference evidence="1 2" key="1">
    <citation type="journal article" date="2008" name="Proc. Natl. Acad. Sci. U.S.A.">
        <title>Niche adaptation and genome expansion in the chlorophyll d-producing cyanobacterium Acaryochloris marina.</title>
        <authorList>
            <person name="Swingley W.D."/>
            <person name="Chen M."/>
            <person name="Cheung P.C."/>
            <person name="Conrad A.L."/>
            <person name="Dejesa L.C."/>
            <person name="Hao J."/>
            <person name="Honchak B.M."/>
            <person name="Karbach L.E."/>
            <person name="Kurdoglu A."/>
            <person name="Lahiri S."/>
            <person name="Mastrian S.D."/>
            <person name="Miyashita H."/>
            <person name="Page L."/>
            <person name="Ramakrishna P."/>
            <person name="Satoh S."/>
            <person name="Sattley W.M."/>
            <person name="Shimada Y."/>
            <person name="Taylor H.L."/>
            <person name="Tomo T."/>
            <person name="Tsuchiya T."/>
            <person name="Wang Z.T."/>
            <person name="Raymond J."/>
            <person name="Mimuro M."/>
            <person name="Blankenship R.E."/>
            <person name="Touchman J.W."/>
        </authorList>
    </citation>
    <scope>NUCLEOTIDE SEQUENCE [LARGE SCALE GENOMIC DNA]</scope>
    <source>
        <strain evidence="2">MBIC 11017</strain>
        <plasmid evidence="2">Plasmid pREB4</plasmid>
    </source>
</reference>
<dbReference type="EMBL" id="CP000841">
    <property type="protein sequence ID" value="ABW32631.1"/>
    <property type="molecule type" value="Genomic_DNA"/>
</dbReference>
<organism evidence="1 2">
    <name type="scientific">Acaryochloris marina (strain MBIC 11017)</name>
    <dbReference type="NCBI Taxonomy" id="329726"/>
    <lineage>
        <taxon>Bacteria</taxon>
        <taxon>Bacillati</taxon>
        <taxon>Cyanobacteriota</taxon>
        <taxon>Cyanophyceae</taxon>
        <taxon>Acaryochloridales</taxon>
        <taxon>Acaryochloridaceae</taxon>
        <taxon>Acaryochloris</taxon>
    </lineage>
</organism>
<dbReference type="HOGENOM" id="CLU_3021206_0_0_3"/>
<evidence type="ECO:0000313" key="1">
    <source>
        <dbReference type="EMBL" id="ABW32631.1"/>
    </source>
</evidence>
<dbReference type="KEGG" id="amr:AM1_D0136"/>
<name>A8ZNP5_ACAM1</name>
<evidence type="ECO:0000313" key="2">
    <source>
        <dbReference type="Proteomes" id="UP000000268"/>
    </source>
</evidence>
<gene>
    <name evidence="1" type="ordered locus">AM1_D0136</name>
</gene>
<geneLocation type="plasmid" evidence="1 2">
    <name>pREB4</name>
</geneLocation>
<keyword evidence="2" id="KW-1185">Reference proteome</keyword>
<keyword evidence="1" id="KW-0614">Plasmid</keyword>
<dbReference type="AlphaFoldDB" id="A8ZNP5"/>
<protein>
    <submittedName>
        <fullName evidence="1">Uncharacterized protein</fullName>
    </submittedName>
</protein>
<sequence>MNFTSKSAKSGDTLIERLILMATRSTFYSQQSGMQRLQSAFWPKHSMRFIPMNLG</sequence>
<proteinExistence type="predicted"/>
<dbReference type="Proteomes" id="UP000000268">
    <property type="component" value="Plasmid pREB4"/>
</dbReference>